<feature type="domain" description="Type 9 secretion system plug protein N-terminal" evidence="2">
    <location>
        <begin position="65"/>
        <end position="190"/>
    </location>
</feature>
<keyword evidence="1" id="KW-0812">Transmembrane</keyword>
<reference evidence="3 4" key="1">
    <citation type="submission" date="2019-08" db="EMBL/GenBank/DDBJ databases">
        <title>Genome of Vicingus serpentipes NCIMB 15042.</title>
        <authorList>
            <person name="Bowman J.P."/>
        </authorList>
    </citation>
    <scope>NUCLEOTIDE SEQUENCE [LARGE SCALE GENOMIC DNA]</scope>
    <source>
        <strain evidence="3 4">NCIMB 15042</strain>
    </source>
</reference>
<organism evidence="3 4">
    <name type="scientific">Vicingus serpentipes</name>
    <dbReference type="NCBI Taxonomy" id="1926625"/>
    <lineage>
        <taxon>Bacteria</taxon>
        <taxon>Pseudomonadati</taxon>
        <taxon>Bacteroidota</taxon>
        <taxon>Flavobacteriia</taxon>
        <taxon>Flavobacteriales</taxon>
        <taxon>Vicingaceae</taxon>
        <taxon>Vicingus</taxon>
    </lineage>
</organism>
<dbReference type="EMBL" id="VOOS01000002">
    <property type="protein sequence ID" value="TXB65760.1"/>
    <property type="molecule type" value="Genomic_DNA"/>
</dbReference>
<dbReference type="OrthoDB" id="1522602at2"/>
<dbReference type="InterPro" id="IPR031345">
    <property type="entry name" value="T9SS_Plug_N"/>
</dbReference>
<proteinExistence type="predicted"/>
<gene>
    <name evidence="3" type="ORF">FRY74_04125</name>
</gene>
<keyword evidence="4" id="KW-1185">Reference proteome</keyword>
<evidence type="ECO:0000256" key="1">
    <source>
        <dbReference type="SAM" id="Phobius"/>
    </source>
</evidence>
<protein>
    <submittedName>
        <fullName evidence="3">DUF5103 domain-containing protein</fullName>
    </submittedName>
</protein>
<dbReference type="Pfam" id="PF17116">
    <property type="entry name" value="T9SS_plug_1st"/>
    <property type="match status" value="1"/>
</dbReference>
<dbReference type="Proteomes" id="UP000321721">
    <property type="component" value="Unassembled WGS sequence"/>
</dbReference>
<evidence type="ECO:0000313" key="4">
    <source>
        <dbReference type="Proteomes" id="UP000321721"/>
    </source>
</evidence>
<accession>A0A5C6RW04</accession>
<dbReference type="RefSeq" id="WP_147098918.1">
    <property type="nucleotide sequence ID" value="NZ_VOOS01000002.1"/>
</dbReference>
<keyword evidence="1" id="KW-0472">Membrane</keyword>
<comment type="caution">
    <text evidence="3">The sequence shown here is derived from an EMBL/GenBank/DDBJ whole genome shotgun (WGS) entry which is preliminary data.</text>
</comment>
<dbReference type="AlphaFoldDB" id="A0A5C6RW04"/>
<evidence type="ECO:0000259" key="2">
    <source>
        <dbReference type="Pfam" id="PF17116"/>
    </source>
</evidence>
<keyword evidence="1" id="KW-1133">Transmembrane helix</keyword>
<feature type="transmembrane region" description="Helical" evidence="1">
    <location>
        <begin position="12"/>
        <end position="29"/>
    </location>
</feature>
<sequence length="455" mass="54296">MNKIFSIFLKNSLIVFLLVFTISFSFFGFKTKSFQYLNISNNDTTDIYANDNYLRYDDYTYNKNIKTVLLYNLRDELSYPTLPLNSSEKLKLSFDDFNTSLKTYYYTFIHCNVNWTPSDLSPNQYLDNYTEDDIKEYKYSFNTDKAFIHYNLTFPNENISIKLSGNYIIKVYDSDYPDEAVITKRFLVYENHADVNITIKPSVNPNERFTRQEIDFEVNHNNYEINNPYQNITVILMQNYRWDNAISGLKPKFINGSLLDYNYEAVNVFDGNNEFRNFDIKSMNFNSQNVYRVQYDNAEKMMNIILYEDLPRAFRKHYAQPDLNGNFLVKRDDSNDSETDAEYVNVTFNLKRDTLRYGGNIYLFGKFTDWKFKEEFKMAYDTINKQYQQTVLLKQGYYNYMYCFVKDGSKNVGDISYIEGTYYETENDYTVLVYYRNPMENFDQLIGMKTRNTNK</sequence>
<evidence type="ECO:0000313" key="3">
    <source>
        <dbReference type="EMBL" id="TXB65760.1"/>
    </source>
</evidence>
<name>A0A5C6RW04_9FLAO</name>